<keyword evidence="5" id="KW-1133">Transmembrane helix</keyword>
<dbReference type="PANTHER" id="PTHR10434:SF11">
    <property type="entry name" value="1-ACYL-SN-GLYCEROL-3-PHOSPHATE ACYLTRANSFERASE"/>
    <property type="match status" value="1"/>
</dbReference>
<organism evidence="7 8">
    <name type="scientific">Phialemonium thermophilum</name>
    <dbReference type="NCBI Taxonomy" id="223376"/>
    <lineage>
        <taxon>Eukaryota</taxon>
        <taxon>Fungi</taxon>
        <taxon>Dikarya</taxon>
        <taxon>Ascomycota</taxon>
        <taxon>Pezizomycotina</taxon>
        <taxon>Sordariomycetes</taxon>
        <taxon>Sordariomycetidae</taxon>
        <taxon>Cephalothecales</taxon>
        <taxon>Cephalothecaceae</taxon>
        <taxon>Phialemonium</taxon>
    </lineage>
</organism>
<reference evidence="7 8" key="1">
    <citation type="journal article" date="2024" name="Commun. Biol.">
        <title>Comparative genomic analysis of thermophilic fungi reveals convergent evolutionary adaptations and gene losses.</title>
        <authorList>
            <person name="Steindorff A.S."/>
            <person name="Aguilar-Pontes M.V."/>
            <person name="Robinson A.J."/>
            <person name="Andreopoulos B."/>
            <person name="LaButti K."/>
            <person name="Kuo A."/>
            <person name="Mondo S."/>
            <person name="Riley R."/>
            <person name="Otillar R."/>
            <person name="Haridas S."/>
            <person name="Lipzen A."/>
            <person name="Grimwood J."/>
            <person name="Schmutz J."/>
            <person name="Clum A."/>
            <person name="Reid I.D."/>
            <person name="Moisan M.C."/>
            <person name="Butler G."/>
            <person name="Nguyen T.T.M."/>
            <person name="Dewar K."/>
            <person name="Conant G."/>
            <person name="Drula E."/>
            <person name="Henrissat B."/>
            <person name="Hansel C."/>
            <person name="Singer S."/>
            <person name="Hutchinson M.I."/>
            <person name="de Vries R.P."/>
            <person name="Natvig D.O."/>
            <person name="Powell A.J."/>
            <person name="Tsang A."/>
            <person name="Grigoriev I.V."/>
        </authorList>
    </citation>
    <scope>NUCLEOTIDE SEQUENCE [LARGE SCALE GENOMIC DNA]</scope>
    <source>
        <strain evidence="7 8">ATCC 24622</strain>
    </source>
</reference>
<dbReference type="InterPro" id="IPR002123">
    <property type="entry name" value="Plipid/glycerol_acylTrfase"/>
</dbReference>
<dbReference type="SMART" id="SM00563">
    <property type="entry name" value="PlsC"/>
    <property type="match status" value="1"/>
</dbReference>
<keyword evidence="3 4" id="KW-0012">Acyltransferase</keyword>
<keyword evidence="8" id="KW-1185">Reference proteome</keyword>
<dbReference type="Proteomes" id="UP001586593">
    <property type="component" value="Unassembled WGS sequence"/>
</dbReference>
<keyword evidence="4" id="KW-0594">Phospholipid biosynthesis</keyword>
<protein>
    <recommendedName>
        <fullName evidence="4">1-acyl-sn-glycerol-3-phosphate acyltransferase</fullName>
        <ecNumber evidence="4">2.3.1.51</ecNumber>
    </recommendedName>
</protein>
<evidence type="ECO:0000256" key="2">
    <source>
        <dbReference type="ARBA" id="ARBA00022679"/>
    </source>
</evidence>
<feature type="domain" description="Phospholipid/glycerol acyltransferase" evidence="6">
    <location>
        <begin position="103"/>
        <end position="220"/>
    </location>
</feature>
<dbReference type="EC" id="2.3.1.51" evidence="4"/>
<comment type="similarity">
    <text evidence="1 4">Belongs to the 1-acyl-sn-glycerol-3-phosphate acyltransferase family.</text>
</comment>
<comment type="domain">
    <text evidence="4">The HXXXXD motif is essential for acyltransferase activity and may constitute the binding site for the phosphate moiety of the glycerol-3-phosphate.</text>
</comment>
<keyword evidence="4" id="KW-1208">Phospholipid metabolism</keyword>
<dbReference type="PANTHER" id="PTHR10434">
    <property type="entry name" value="1-ACYL-SN-GLYCEROL-3-PHOSPHATE ACYLTRANSFERASE"/>
    <property type="match status" value="1"/>
</dbReference>
<keyword evidence="5" id="KW-0812">Transmembrane</keyword>
<evidence type="ECO:0000313" key="7">
    <source>
        <dbReference type="EMBL" id="KAL1845326.1"/>
    </source>
</evidence>
<keyword evidence="4" id="KW-0443">Lipid metabolism</keyword>
<keyword evidence="5" id="KW-0472">Membrane</keyword>
<dbReference type="CDD" id="cd07989">
    <property type="entry name" value="LPLAT_AGPAT-like"/>
    <property type="match status" value="1"/>
</dbReference>
<comment type="catalytic activity">
    <reaction evidence="4">
        <text>a 1-acyl-sn-glycero-3-phosphate + an acyl-CoA = a 1,2-diacyl-sn-glycero-3-phosphate + CoA</text>
        <dbReference type="Rhea" id="RHEA:19709"/>
        <dbReference type="ChEBI" id="CHEBI:57287"/>
        <dbReference type="ChEBI" id="CHEBI:57970"/>
        <dbReference type="ChEBI" id="CHEBI:58342"/>
        <dbReference type="ChEBI" id="CHEBI:58608"/>
        <dbReference type="EC" id="2.3.1.51"/>
    </reaction>
</comment>
<feature type="transmembrane region" description="Helical" evidence="5">
    <location>
        <begin position="7"/>
        <end position="28"/>
    </location>
</feature>
<dbReference type="SUPFAM" id="SSF69593">
    <property type="entry name" value="Glycerol-3-phosphate (1)-acyltransferase"/>
    <property type="match status" value="1"/>
</dbReference>
<feature type="transmembrane region" description="Helical" evidence="5">
    <location>
        <begin position="34"/>
        <end position="59"/>
    </location>
</feature>
<accession>A0ABR3VUJ6</accession>
<evidence type="ECO:0000256" key="4">
    <source>
        <dbReference type="RuleBase" id="RU361267"/>
    </source>
</evidence>
<sequence length="303" mass="33300">MSSFAYYLAYFLGAYTAATVAFYMLSYVVPKAAFVARLLASYLSLVVSALFGVLVSVLLRLVGLSQIAQWATARCFKYVMLATTGVTFDVIDPQGHLERVRPAVFVGNHQTELDVLMLGCMFPKYCSVTAKSSLRRTPFLGWFMSLSGTIFIDRKSSRDAREAMRGAADEIRHRRQSVYMFPEGTRSYAKEPVLLPFKKGAFHLAVQAQVPIVPCVVANYSHILWIKGMVFNSGRIPVKVLDPIPTKGLTSADVDELTRTTRELMLKELIALTAQVRGTDLPTSEPVGNGAARATGVDLKVAA</sequence>
<dbReference type="EMBL" id="JAZHXJ010001137">
    <property type="protein sequence ID" value="KAL1845326.1"/>
    <property type="molecule type" value="Genomic_DNA"/>
</dbReference>
<name>A0ABR3VUJ6_9PEZI</name>
<evidence type="ECO:0000313" key="8">
    <source>
        <dbReference type="Proteomes" id="UP001586593"/>
    </source>
</evidence>
<proteinExistence type="inferred from homology"/>
<gene>
    <name evidence="7" type="ORF">VTK73DRAFT_663</name>
</gene>
<dbReference type="Pfam" id="PF01553">
    <property type="entry name" value="Acyltransferase"/>
    <property type="match status" value="1"/>
</dbReference>
<keyword evidence="2 4" id="KW-0808">Transferase</keyword>
<evidence type="ECO:0000259" key="6">
    <source>
        <dbReference type="SMART" id="SM00563"/>
    </source>
</evidence>
<evidence type="ECO:0000256" key="3">
    <source>
        <dbReference type="ARBA" id="ARBA00023315"/>
    </source>
</evidence>
<evidence type="ECO:0000256" key="5">
    <source>
        <dbReference type="SAM" id="Phobius"/>
    </source>
</evidence>
<dbReference type="NCBIfam" id="TIGR00530">
    <property type="entry name" value="AGP_acyltrn"/>
    <property type="match status" value="1"/>
</dbReference>
<dbReference type="InterPro" id="IPR004552">
    <property type="entry name" value="AGP_acyltrans"/>
</dbReference>
<keyword evidence="4" id="KW-0444">Lipid biosynthesis</keyword>
<evidence type="ECO:0000256" key="1">
    <source>
        <dbReference type="ARBA" id="ARBA00008655"/>
    </source>
</evidence>
<comment type="caution">
    <text evidence="7">The sequence shown here is derived from an EMBL/GenBank/DDBJ whole genome shotgun (WGS) entry which is preliminary data.</text>
</comment>